<feature type="compositionally biased region" description="Acidic residues" evidence="1">
    <location>
        <begin position="140"/>
        <end position="149"/>
    </location>
</feature>
<dbReference type="STRING" id="197221.gene:10747529"/>
<keyword evidence="4" id="KW-1185">Reference proteome</keyword>
<reference evidence="3 4" key="1">
    <citation type="journal article" date="2002" name="DNA Res.">
        <title>Complete genome structure of the thermophilic cyanobacterium Thermosynechococcus elongatus BP-1.</title>
        <authorList>
            <person name="Nakamura Y."/>
            <person name="Kaneko T."/>
            <person name="Sato S."/>
            <person name="Ikeuchi M."/>
            <person name="Katoh H."/>
            <person name="Sasamoto S."/>
            <person name="Watanabe A."/>
            <person name="Iriguchi M."/>
            <person name="Kawashima K."/>
            <person name="Kimura T."/>
            <person name="Kishida Y."/>
            <person name="Kiyokawa C."/>
            <person name="Kohara M."/>
            <person name="Matsumoto M."/>
            <person name="Matsuno A."/>
            <person name="Nakazaki N."/>
            <person name="Shimpo S."/>
            <person name="Sugimoto M."/>
            <person name="Takeuchi C."/>
            <person name="Yamada M."/>
            <person name="Tabata S."/>
        </authorList>
    </citation>
    <scope>NUCLEOTIDE SEQUENCE [LARGE SCALE GENOMIC DNA]</scope>
    <source>
        <strain evidence="4">IAM M-273 / NIES-2133 / BP-1</strain>
    </source>
</reference>
<dbReference type="EMBL" id="BA000039">
    <property type="protein sequence ID" value="BAC08489.1"/>
    <property type="molecule type" value="Genomic_DNA"/>
</dbReference>
<keyword evidence="2" id="KW-1133">Transmembrane helix</keyword>
<gene>
    <name evidence="3" type="ordered locus">tlr0937</name>
</gene>
<evidence type="ECO:0000256" key="2">
    <source>
        <dbReference type="SAM" id="Phobius"/>
    </source>
</evidence>
<protein>
    <submittedName>
        <fullName evidence="3">Tlr0937 protein</fullName>
    </submittedName>
</protein>
<dbReference type="AlphaFoldDB" id="Q8DKC2"/>
<evidence type="ECO:0000313" key="3">
    <source>
        <dbReference type="EMBL" id="BAC08489.1"/>
    </source>
</evidence>
<dbReference type="eggNOG" id="COG4980">
    <property type="taxonomic scope" value="Bacteria"/>
</dbReference>
<keyword evidence="2" id="KW-0472">Membrane</keyword>
<dbReference type="Proteomes" id="UP000000440">
    <property type="component" value="Chromosome"/>
</dbReference>
<dbReference type="InterPro" id="IPR052928">
    <property type="entry name" value="Desiccation-related_membrane"/>
</dbReference>
<dbReference type="PANTHER" id="PTHR35792:SF1">
    <property type="entry name" value="SLL0268 PROTEIN"/>
    <property type="match status" value="1"/>
</dbReference>
<sequence length="149" mass="16231">MASATAQCPSVFNLDKLDRAVRCPPTKEKAMSQQQGGGGAFLGGLLLGSAIGTVVGLLIAPRSGKETRQLLRKSADALPELLEDITTSFEQHRDRLSEATQERWQATLERLKEAIAVGIEVTQQQRQTFQREANGRALSDPDEEDAVNQ</sequence>
<feature type="region of interest" description="Disordered" evidence="1">
    <location>
        <begin position="126"/>
        <end position="149"/>
    </location>
</feature>
<dbReference type="InterPro" id="IPR024623">
    <property type="entry name" value="YtxH"/>
</dbReference>
<proteinExistence type="predicted"/>
<dbReference type="PATRIC" id="fig|197221.4.peg.984"/>
<organism evidence="3 4">
    <name type="scientific">Thermosynechococcus vestitus (strain NIES-2133 / IAM M-273 / BP-1)</name>
    <dbReference type="NCBI Taxonomy" id="197221"/>
    <lineage>
        <taxon>Bacteria</taxon>
        <taxon>Bacillati</taxon>
        <taxon>Cyanobacteriota</taxon>
        <taxon>Cyanophyceae</taxon>
        <taxon>Acaryochloridales</taxon>
        <taxon>Thermosynechococcaceae</taxon>
        <taxon>Thermosynechococcus</taxon>
    </lineage>
</organism>
<name>Q8DKC2_THEVB</name>
<accession>Q8DKC2</accession>
<dbReference type="EnsemblBacteria" id="BAC08489">
    <property type="protein sequence ID" value="BAC08489"/>
    <property type="gene ID" value="BAC08489"/>
</dbReference>
<dbReference type="KEGG" id="tel:tlr0937"/>
<feature type="transmembrane region" description="Helical" evidence="2">
    <location>
        <begin position="40"/>
        <end position="60"/>
    </location>
</feature>
<dbReference type="Pfam" id="PF12732">
    <property type="entry name" value="YtxH"/>
    <property type="match status" value="1"/>
</dbReference>
<dbReference type="PANTHER" id="PTHR35792">
    <property type="entry name" value="GENERAL STRESS PROTEIN"/>
    <property type="match status" value="1"/>
</dbReference>
<evidence type="ECO:0000256" key="1">
    <source>
        <dbReference type="SAM" id="MobiDB-lite"/>
    </source>
</evidence>
<keyword evidence="2" id="KW-0812">Transmembrane</keyword>
<evidence type="ECO:0000313" key="4">
    <source>
        <dbReference type="Proteomes" id="UP000000440"/>
    </source>
</evidence>